<evidence type="ECO:0000256" key="6">
    <source>
        <dbReference type="ARBA" id="ARBA00023239"/>
    </source>
</evidence>
<evidence type="ECO:0000313" key="9">
    <source>
        <dbReference type="EMBL" id="RZS70153.1"/>
    </source>
</evidence>
<evidence type="ECO:0000259" key="8">
    <source>
        <dbReference type="Pfam" id="PF16363"/>
    </source>
</evidence>
<comment type="caution">
    <text evidence="9">The sequence shown here is derived from an EMBL/GenBank/DDBJ whole genome shotgun (WGS) entry which is preliminary data.</text>
</comment>
<dbReference type="EC" id="4.2.1.46" evidence="4 7"/>
<dbReference type="Gene3D" id="3.90.25.10">
    <property type="entry name" value="UDP-galactose 4-epimerase, domain 1"/>
    <property type="match status" value="1"/>
</dbReference>
<dbReference type="PANTHER" id="PTHR43000">
    <property type="entry name" value="DTDP-D-GLUCOSE 4,6-DEHYDRATASE-RELATED"/>
    <property type="match status" value="1"/>
</dbReference>
<dbReference type="Gene3D" id="3.40.50.720">
    <property type="entry name" value="NAD(P)-binding Rossmann-like Domain"/>
    <property type="match status" value="1"/>
</dbReference>
<keyword evidence="6 7" id="KW-0456">Lyase</keyword>
<reference evidence="9 10" key="1">
    <citation type="submission" date="2019-02" db="EMBL/GenBank/DDBJ databases">
        <title>Genomic Encyclopedia of Type Strains, Phase IV (KMG-IV): sequencing the most valuable type-strain genomes for metagenomic binning, comparative biology and taxonomic classification.</title>
        <authorList>
            <person name="Goeker M."/>
        </authorList>
    </citation>
    <scope>NUCLEOTIDE SEQUENCE [LARGE SCALE GENOMIC DNA]</scope>
    <source>
        <strain evidence="9 10">DSM 16618</strain>
    </source>
</reference>
<evidence type="ECO:0000256" key="1">
    <source>
        <dbReference type="ARBA" id="ARBA00001539"/>
    </source>
</evidence>
<comment type="catalytic activity">
    <reaction evidence="1 7">
        <text>dTDP-alpha-D-glucose = dTDP-4-dehydro-6-deoxy-alpha-D-glucose + H2O</text>
        <dbReference type="Rhea" id="RHEA:17221"/>
        <dbReference type="ChEBI" id="CHEBI:15377"/>
        <dbReference type="ChEBI" id="CHEBI:57477"/>
        <dbReference type="ChEBI" id="CHEBI:57649"/>
        <dbReference type="EC" id="4.2.1.46"/>
    </reaction>
</comment>
<dbReference type="SUPFAM" id="SSF51735">
    <property type="entry name" value="NAD(P)-binding Rossmann-fold domains"/>
    <property type="match status" value="1"/>
</dbReference>
<feature type="domain" description="NAD(P)-binding" evidence="8">
    <location>
        <begin position="4"/>
        <end position="322"/>
    </location>
</feature>
<sequence length="361" mass="40337">MTLLVTGGAGFIGSNFILEWLTRHEEPVVNLDILGYAGNLENLATVRHDPRHIFVQGDIRDRATVARLLADYQPRAIVHFAAQTHVDRSIDDPGAFLQANVDGTFTLLESCRQYWRRLPAAQCDAFRFLHISTDEVYGSLPPSAAPATENHPYQPSSPYSASKAASDHLVMSWHRTYGLPTLISHCSNNYGPRQFPEKLIPLFLRLALAGAPLPLYGNGLQQRDWLHVADHCAALRLLLAQGQPGQRYNIGSGQESSNLDMAQTLCALLDQRLPRPDSQPYARLIQHVADRPGHDTRYALDTKKIRTQLDWQARTPLAHGLASTVDWYLAHRQWMERVPEMGAIAWHQNNNSPADSGPARP</sequence>
<evidence type="ECO:0000256" key="7">
    <source>
        <dbReference type="RuleBase" id="RU004473"/>
    </source>
</evidence>
<dbReference type="CDD" id="cd05246">
    <property type="entry name" value="dTDP_GD_SDR_e"/>
    <property type="match status" value="1"/>
</dbReference>
<comment type="similarity">
    <text evidence="3 7">Belongs to the NAD(P)-dependent epimerase/dehydratase family. dTDP-glucose dehydratase subfamily.</text>
</comment>
<protein>
    <recommendedName>
        <fullName evidence="4 7">dTDP-glucose 4,6-dehydratase</fullName>
        <ecNumber evidence="4 7">4.2.1.46</ecNumber>
    </recommendedName>
</protein>
<dbReference type="AlphaFoldDB" id="A0A4V2F0I1"/>
<dbReference type="GO" id="GO:0008460">
    <property type="term" value="F:dTDP-glucose 4,6-dehydratase activity"/>
    <property type="evidence" value="ECO:0007669"/>
    <property type="project" value="UniProtKB-EC"/>
</dbReference>
<dbReference type="InterPro" id="IPR016040">
    <property type="entry name" value="NAD(P)-bd_dom"/>
</dbReference>
<evidence type="ECO:0000256" key="4">
    <source>
        <dbReference type="ARBA" id="ARBA00011990"/>
    </source>
</evidence>
<organism evidence="9 10">
    <name type="scientific">Kerstersia gyiorum</name>
    <dbReference type="NCBI Taxonomy" id="206506"/>
    <lineage>
        <taxon>Bacteria</taxon>
        <taxon>Pseudomonadati</taxon>
        <taxon>Pseudomonadota</taxon>
        <taxon>Betaproteobacteria</taxon>
        <taxon>Burkholderiales</taxon>
        <taxon>Alcaligenaceae</taxon>
        <taxon>Kerstersia</taxon>
    </lineage>
</organism>
<dbReference type="Pfam" id="PF16363">
    <property type="entry name" value="GDP_Man_Dehyd"/>
    <property type="match status" value="1"/>
</dbReference>
<evidence type="ECO:0000256" key="3">
    <source>
        <dbReference type="ARBA" id="ARBA00008178"/>
    </source>
</evidence>
<dbReference type="EMBL" id="SGWZ01000002">
    <property type="protein sequence ID" value="RZS70153.1"/>
    <property type="molecule type" value="Genomic_DNA"/>
</dbReference>
<evidence type="ECO:0000256" key="2">
    <source>
        <dbReference type="ARBA" id="ARBA00001911"/>
    </source>
</evidence>
<proteinExistence type="inferred from homology"/>
<evidence type="ECO:0000256" key="5">
    <source>
        <dbReference type="ARBA" id="ARBA00023027"/>
    </source>
</evidence>
<dbReference type="GO" id="GO:0009225">
    <property type="term" value="P:nucleotide-sugar metabolic process"/>
    <property type="evidence" value="ECO:0007669"/>
    <property type="project" value="InterPro"/>
</dbReference>
<evidence type="ECO:0000313" key="10">
    <source>
        <dbReference type="Proteomes" id="UP000292039"/>
    </source>
</evidence>
<dbReference type="InterPro" id="IPR005888">
    <property type="entry name" value="dTDP_Gluc_deHydtase"/>
</dbReference>
<dbReference type="Proteomes" id="UP000292039">
    <property type="component" value="Unassembled WGS sequence"/>
</dbReference>
<dbReference type="NCBIfam" id="TIGR01181">
    <property type="entry name" value="dTDP_gluc_dehyt"/>
    <property type="match status" value="1"/>
</dbReference>
<name>A0A4V2F0I1_9BURK</name>
<comment type="cofactor">
    <cofactor evidence="2 7">
        <name>NAD(+)</name>
        <dbReference type="ChEBI" id="CHEBI:57540"/>
    </cofactor>
</comment>
<dbReference type="OrthoDB" id="9803010at2"/>
<gene>
    <name evidence="9" type="ORF">EV679_1547</name>
</gene>
<accession>A0A4V2F0I1</accession>
<keyword evidence="5" id="KW-0520">NAD</keyword>
<dbReference type="RefSeq" id="WP_130486908.1">
    <property type="nucleotide sequence ID" value="NZ_CBCSEB010000014.1"/>
</dbReference>
<dbReference type="InterPro" id="IPR036291">
    <property type="entry name" value="NAD(P)-bd_dom_sf"/>
</dbReference>